<dbReference type="STRING" id="416944.SAMN05421548_10695"/>
<dbReference type="InterPro" id="IPR002939">
    <property type="entry name" value="DnaJ_C"/>
</dbReference>
<dbReference type="SUPFAM" id="SSF46565">
    <property type="entry name" value="Chaperone J-domain"/>
    <property type="match status" value="1"/>
</dbReference>
<dbReference type="PRINTS" id="PR00625">
    <property type="entry name" value="JDOMAIN"/>
</dbReference>
<feature type="compositionally biased region" description="Basic and acidic residues" evidence="2">
    <location>
        <begin position="77"/>
        <end position="88"/>
    </location>
</feature>
<evidence type="ECO:0000259" key="3">
    <source>
        <dbReference type="PROSITE" id="PS50076"/>
    </source>
</evidence>
<dbReference type="RefSeq" id="WP_091996410.1">
    <property type="nucleotide sequence ID" value="NZ_FMYQ01000006.1"/>
</dbReference>
<keyword evidence="5" id="KW-1185">Reference proteome</keyword>
<reference evidence="5" key="1">
    <citation type="submission" date="2016-09" db="EMBL/GenBank/DDBJ databases">
        <authorList>
            <person name="Varghese N."/>
            <person name="Submissions S."/>
        </authorList>
    </citation>
    <scope>NUCLEOTIDE SEQUENCE [LARGE SCALE GENOMIC DNA]</scope>
    <source>
        <strain evidence="5">TNe-862</strain>
    </source>
</reference>
<dbReference type="GO" id="GO:0051082">
    <property type="term" value="F:unfolded protein binding"/>
    <property type="evidence" value="ECO:0007669"/>
    <property type="project" value="InterPro"/>
</dbReference>
<dbReference type="Proteomes" id="UP000198908">
    <property type="component" value="Unassembled WGS sequence"/>
</dbReference>
<name>A0A1G6L5C1_9BURK</name>
<proteinExistence type="predicted"/>
<protein>
    <submittedName>
        <fullName evidence="4">Molecular chaperone DnaJ</fullName>
    </submittedName>
</protein>
<dbReference type="PANTHER" id="PTHR43096:SF52">
    <property type="entry name" value="DNAJ HOMOLOG 1, MITOCHONDRIAL-RELATED"/>
    <property type="match status" value="1"/>
</dbReference>
<dbReference type="AlphaFoldDB" id="A0A1G6L5C1"/>
<dbReference type="InterPro" id="IPR036869">
    <property type="entry name" value="J_dom_sf"/>
</dbReference>
<evidence type="ECO:0000256" key="1">
    <source>
        <dbReference type="ARBA" id="ARBA00023186"/>
    </source>
</evidence>
<evidence type="ECO:0000313" key="5">
    <source>
        <dbReference type="Proteomes" id="UP000198908"/>
    </source>
</evidence>
<gene>
    <name evidence="4" type="ORF">SAMN05421548_10695</name>
</gene>
<sequence length="305" mass="33010">MSFEKYYRRLNLPDTASAAEIKRAYRQLRARYHPDRNKGSEAAVEPVFKLIQEAFEILTGRRVAPPAKASDPSNKSRAREAPPRDRRAAPPMRGANCLVELFVPLEVAIGGGGVEARYPVKGPCESCQREDRSVSCEKCQSTGVRTWRRSEVVVIPPGAWEGQRLVVEGGGHPGLNGGPPGDATFSVTIVCGPAFTRNGLDLACELQIDFVTAMLGGKVEAKVLGRTLDVKIAQNVSSGTAIDLPGLGLSDRNGARGNLTLHLVLSMPAAAAHLTDAERQQLREMFADAERRMKQSPSASGRNQR</sequence>
<dbReference type="SUPFAM" id="SSF49493">
    <property type="entry name" value="HSP40/DnaJ peptide-binding domain"/>
    <property type="match status" value="2"/>
</dbReference>
<feature type="region of interest" description="Disordered" evidence="2">
    <location>
        <begin position="62"/>
        <end position="91"/>
    </location>
</feature>
<organism evidence="4 5">
    <name type="scientific">Paraburkholderia lycopersici</name>
    <dbReference type="NCBI Taxonomy" id="416944"/>
    <lineage>
        <taxon>Bacteria</taxon>
        <taxon>Pseudomonadati</taxon>
        <taxon>Pseudomonadota</taxon>
        <taxon>Betaproteobacteria</taxon>
        <taxon>Burkholderiales</taxon>
        <taxon>Burkholderiaceae</taxon>
        <taxon>Paraburkholderia</taxon>
    </lineage>
</organism>
<feature type="domain" description="J" evidence="3">
    <location>
        <begin position="5"/>
        <end position="63"/>
    </location>
</feature>
<dbReference type="SMART" id="SM00271">
    <property type="entry name" value="DnaJ"/>
    <property type="match status" value="1"/>
</dbReference>
<dbReference type="PANTHER" id="PTHR43096">
    <property type="entry name" value="DNAJ HOMOLOG 1, MITOCHONDRIAL-RELATED"/>
    <property type="match status" value="1"/>
</dbReference>
<accession>A0A1G6L5C1</accession>
<dbReference type="OrthoDB" id="8994574at2"/>
<dbReference type="InterPro" id="IPR001623">
    <property type="entry name" value="DnaJ_domain"/>
</dbReference>
<dbReference type="InterPro" id="IPR008971">
    <property type="entry name" value="HSP40/DnaJ_pept-bd"/>
</dbReference>
<dbReference type="Gene3D" id="2.60.260.20">
    <property type="entry name" value="Urease metallochaperone UreE, N-terminal domain"/>
    <property type="match status" value="2"/>
</dbReference>
<dbReference type="Pfam" id="PF00226">
    <property type="entry name" value="DnaJ"/>
    <property type="match status" value="1"/>
</dbReference>
<dbReference type="EMBL" id="FMYQ01000006">
    <property type="protein sequence ID" value="SDC37836.1"/>
    <property type="molecule type" value="Genomic_DNA"/>
</dbReference>
<dbReference type="Pfam" id="PF01556">
    <property type="entry name" value="DnaJ_C"/>
    <property type="match status" value="1"/>
</dbReference>
<evidence type="ECO:0000256" key="2">
    <source>
        <dbReference type="SAM" id="MobiDB-lite"/>
    </source>
</evidence>
<dbReference type="GO" id="GO:0005737">
    <property type="term" value="C:cytoplasm"/>
    <property type="evidence" value="ECO:0007669"/>
    <property type="project" value="TreeGrafter"/>
</dbReference>
<dbReference type="GO" id="GO:0042026">
    <property type="term" value="P:protein refolding"/>
    <property type="evidence" value="ECO:0007669"/>
    <property type="project" value="TreeGrafter"/>
</dbReference>
<evidence type="ECO:0000313" key="4">
    <source>
        <dbReference type="EMBL" id="SDC37836.1"/>
    </source>
</evidence>
<dbReference type="Gene3D" id="1.10.287.110">
    <property type="entry name" value="DnaJ domain"/>
    <property type="match status" value="1"/>
</dbReference>
<dbReference type="PROSITE" id="PS50076">
    <property type="entry name" value="DNAJ_2"/>
    <property type="match status" value="1"/>
</dbReference>
<dbReference type="CDD" id="cd06257">
    <property type="entry name" value="DnaJ"/>
    <property type="match status" value="1"/>
</dbReference>
<keyword evidence="1" id="KW-0143">Chaperone</keyword>